<dbReference type="PANTHER" id="PTHR39156">
    <property type="entry name" value="RIBONUCLEASE M5"/>
    <property type="match status" value="1"/>
</dbReference>
<dbReference type="Gene3D" id="3.40.1360.10">
    <property type="match status" value="1"/>
</dbReference>
<proteinExistence type="predicted"/>
<dbReference type="Pfam" id="PF13331">
    <property type="entry name" value="DUF4093"/>
    <property type="match status" value="1"/>
</dbReference>
<reference evidence="2" key="1">
    <citation type="submission" date="2020-10" db="EMBL/GenBank/DDBJ databases">
        <authorList>
            <person name="Gilroy R."/>
        </authorList>
    </citation>
    <scope>NUCLEOTIDE SEQUENCE</scope>
    <source>
        <strain evidence="2">ChiSjej1B19-3389</strain>
    </source>
</reference>
<dbReference type="EMBL" id="DVFW01000040">
    <property type="protein sequence ID" value="HIQ81127.1"/>
    <property type="molecule type" value="Genomic_DNA"/>
</dbReference>
<dbReference type="GO" id="GO:0006364">
    <property type="term" value="P:rRNA processing"/>
    <property type="evidence" value="ECO:0007669"/>
    <property type="project" value="TreeGrafter"/>
</dbReference>
<dbReference type="PANTHER" id="PTHR39156:SF2">
    <property type="entry name" value="DNA PRIMASE (BACTERIAL TYPE) AND SMALL PRIMASE-LIKE PROTEINS"/>
    <property type="match status" value="1"/>
</dbReference>
<name>A0A9D1CUP1_9FIRM</name>
<dbReference type="GO" id="GO:0043822">
    <property type="term" value="F:ribonuclease M5 activity"/>
    <property type="evidence" value="ECO:0007669"/>
    <property type="project" value="TreeGrafter"/>
</dbReference>
<evidence type="ECO:0000259" key="1">
    <source>
        <dbReference type="SMART" id="SM00493"/>
    </source>
</evidence>
<comment type="caution">
    <text evidence="2">The sequence shown here is derived from an EMBL/GenBank/DDBJ whole genome shotgun (WGS) entry which is preliminary data.</text>
</comment>
<organism evidence="2 3">
    <name type="scientific">Candidatus Scatavimonas merdigallinarum</name>
    <dbReference type="NCBI Taxonomy" id="2840914"/>
    <lineage>
        <taxon>Bacteria</taxon>
        <taxon>Bacillati</taxon>
        <taxon>Bacillota</taxon>
        <taxon>Clostridia</taxon>
        <taxon>Eubacteriales</taxon>
        <taxon>Oscillospiraceae</taxon>
        <taxon>Oscillospiraceae incertae sedis</taxon>
        <taxon>Candidatus Scatavimonas</taxon>
    </lineage>
</organism>
<dbReference type="InterPro" id="IPR025156">
    <property type="entry name" value="RNase_M5_C"/>
</dbReference>
<dbReference type="SUPFAM" id="SSF110455">
    <property type="entry name" value="Toprim domain"/>
    <property type="match status" value="1"/>
</dbReference>
<reference evidence="2" key="2">
    <citation type="journal article" date="2021" name="PeerJ">
        <title>Extensive microbial diversity within the chicken gut microbiome revealed by metagenomics and culture.</title>
        <authorList>
            <person name="Gilroy R."/>
            <person name="Ravi A."/>
            <person name="Getino M."/>
            <person name="Pursley I."/>
            <person name="Horton D.L."/>
            <person name="Alikhan N.F."/>
            <person name="Baker D."/>
            <person name="Gharbi K."/>
            <person name="Hall N."/>
            <person name="Watson M."/>
            <person name="Adriaenssens E.M."/>
            <person name="Foster-Nyarko E."/>
            <person name="Jarju S."/>
            <person name="Secka A."/>
            <person name="Antonio M."/>
            <person name="Oren A."/>
            <person name="Chaudhuri R.R."/>
            <person name="La Ragione R."/>
            <person name="Hildebrand F."/>
            <person name="Pallen M.J."/>
        </authorList>
    </citation>
    <scope>NUCLEOTIDE SEQUENCE</scope>
    <source>
        <strain evidence="2">ChiSjej1B19-3389</strain>
    </source>
</reference>
<evidence type="ECO:0000313" key="3">
    <source>
        <dbReference type="Proteomes" id="UP000886787"/>
    </source>
</evidence>
<dbReference type="SMART" id="SM00493">
    <property type="entry name" value="TOPRIM"/>
    <property type="match status" value="1"/>
</dbReference>
<sequence length="198" mass="21831">MVKIKQAIIVEGRYDKIRLQSIVDAPIIETNGFRIFKDKEKVHLIRCLAEKRGILILTDSDGAGFVIRNYLKGIVPEESITHAYVPAVRGKEKRKATASKEGLLGVEGFGKAHIIQALKNSGAVFLGEESLQNAHCPITKADLFALGLAGGKNSVQKRKALLQKLQLPAYLSVNAILEYINCLYTKEAFTSLLKELNL</sequence>
<evidence type="ECO:0000313" key="2">
    <source>
        <dbReference type="EMBL" id="HIQ81127.1"/>
    </source>
</evidence>
<gene>
    <name evidence="2" type="ORF">IAD32_07600</name>
</gene>
<accession>A0A9D1CUP1</accession>
<dbReference type="InterPro" id="IPR006171">
    <property type="entry name" value="TOPRIM_dom"/>
</dbReference>
<feature type="domain" description="Toprim" evidence="1">
    <location>
        <begin position="5"/>
        <end position="80"/>
    </location>
</feature>
<dbReference type="AlphaFoldDB" id="A0A9D1CUP1"/>
<protein>
    <submittedName>
        <fullName evidence="2">DUF4093 domain-containing protein</fullName>
    </submittedName>
</protein>
<dbReference type="Proteomes" id="UP000886787">
    <property type="component" value="Unassembled WGS sequence"/>
</dbReference>